<protein>
    <submittedName>
        <fullName evidence="3">Uncharacterized protein</fullName>
    </submittedName>
</protein>
<evidence type="ECO:0000313" key="3">
    <source>
        <dbReference type="EMBL" id="TFE89324.1"/>
    </source>
</evidence>
<feature type="transmembrane region" description="Helical" evidence="2">
    <location>
        <begin position="338"/>
        <end position="355"/>
    </location>
</feature>
<keyword evidence="2" id="KW-1133">Transmembrane helix</keyword>
<evidence type="ECO:0000256" key="1">
    <source>
        <dbReference type="PROSITE-ProRule" id="PRU00339"/>
    </source>
</evidence>
<feature type="repeat" description="TPR" evidence="1">
    <location>
        <begin position="553"/>
        <end position="586"/>
    </location>
</feature>
<evidence type="ECO:0000313" key="4">
    <source>
        <dbReference type="Proteomes" id="UP000298246"/>
    </source>
</evidence>
<feature type="transmembrane region" description="Helical" evidence="2">
    <location>
        <begin position="81"/>
        <end position="101"/>
    </location>
</feature>
<sequence>MKSNSSFISLFKIAILIFVCYYLCLKFIYPGYFDPSVPYHADNYVYYTSAIDFHIGGDLFKQTRFVSTIVMSLFADFNFQVFNLCLIGIVLLNIGLTIYFVKLLSGKTKLSMVFVFIYLISIFAHPEFYSNYWFDIYNTIAYFFMINTLIAWLKYKSDQRFIFKILPFVTIFLCFFSKETYVLVLLFFWGYQWFYEKEYRRYLSLLILYTIFMYGLVFFQSSFITNSPFINSEANNQDTYYISVNPISIVKTYWFYLKHFTNPFTLVTLIAAFAINFMAKTNWNKMILLFGMGLLTYAPNAVLPNHLFNFYAWLAAPLSFSLIMLVEETYFSHRLFNRRSLMVGAAILAFLSIVWNHRSYHSQTSVWILSQEQINRHMLNNFPFIQQQIQPGDHVLVIGATSSFNPFKASKFIDRSFNHIHKSYWTIGVTNESEEKAGTYISKKTLEHIHIQDYDKIFVFDEKGYLANFMTREQIKSISDMDSSSLEMNQVDISLIPELMEAQKKLAANPDDTQTLMQVGSSFLQNKVFNKAGFYLERALSLELKKTEAVPNPYLYFYLGNVKENEAKYAQAMELYQKALTGLNNEGQTNAYFNDAVERMKQQVTK</sequence>
<feature type="transmembrane region" description="Helical" evidence="2">
    <location>
        <begin position="132"/>
        <end position="153"/>
    </location>
</feature>
<keyword evidence="1" id="KW-0802">TPR repeat</keyword>
<accession>A0A4Y8Q5F1</accession>
<dbReference type="RefSeq" id="WP_134751401.1">
    <property type="nucleotide sequence ID" value="NZ_MYFO02000005.1"/>
</dbReference>
<feature type="transmembrane region" description="Helical" evidence="2">
    <location>
        <begin position="7"/>
        <end position="29"/>
    </location>
</feature>
<feature type="transmembrane region" description="Helical" evidence="2">
    <location>
        <begin position="286"/>
        <end position="302"/>
    </location>
</feature>
<dbReference type="OrthoDB" id="9135765at2"/>
<feature type="transmembrane region" description="Helical" evidence="2">
    <location>
        <begin position="108"/>
        <end position="126"/>
    </location>
</feature>
<proteinExistence type="predicted"/>
<feature type="transmembrane region" description="Helical" evidence="2">
    <location>
        <begin position="263"/>
        <end position="279"/>
    </location>
</feature>
<feature type="transmembrane region" description="Helical" evidence="2">
    <location>
        <begin position="165"/>
        <end position="190"/>
    </location>
</feature>
<keyword evidence="2" id="KW-0472">Membrane</keyword>
<feature type="transmembrane region" description="Helical" evidence="2">
    <location>
        <begin position="202"/>
        <end position="219"/>
    </location>
</feature>
<dbReference type="EMBL" id="MYFO01000007">
    <property type="protein sequence ID" value="TFE89324.1"/>
    <property type="molecule type" value="Genomic_DNA"/>
</dbReference>
<feature type="transmembrane region" description="Helical" evidence="2">
    <location>
        <begin position="308"/>
        <end position="326"/>
    </location>
</feature>
<dbReference type="Gene3D" id="1.25.40.10">
    <property type="entry name" value="Tetratricopeptide repeat domain"/>
    <property type="match status" value="1"/>
</dbReference>
<dbReference type="PROSITE" id="PS50005">
    <property type="entry name" value="TPR"/>
    <property type="match status" value="1"/>
</dbReference>
<name>A0A4Y8Q5F1_9BACL</name>
<dbReference type="AlphaFoldDB" id="A0A4Y8Q5F1"/>
<dbReference type="SUPFAM" id="SSF48452">
    <property type="entry name" value="TPR-like"/>
    <property type="match status" value="1"/>
</dbReference>
<dbReference type="InterPro" id="IPR019734">
    <property type="entry name" value="TPR_rpt"/>
</dbReference>
<keyword evidence="4" id="KW-1185">Reference proteome</keyword>
<comment type="caution">
    <text evidence="3">The sequence shown here is derived from an EMBL/GenBank/DDBJ whole genome shotgun (WGS) entry which is preliminary data.</text>
</comment>
<dbReference type="Proteomes" id="UP000298246">
    <property type="component" value="Unassembled WGS sequence"/>
</dbReference>
<reference evidence="3 4" key="1">
    <citation type="submission" date="2017-03" db="EMBL/GenBank/DDBJ databases">
        <title>Isolation of Levoglucosan Utilizing Bacteria.</title>
        <authorList>
            <person name="Arya A.S."/>
        </authorList>
    </citation>
    <scope>NUCLEOTIDE SEQUENCE [LARGE SCALE GENOMIC DNA]</scope>
    <source>
        <strain evidence="3 4">MEC069</strain>
    </source>
</reference>
<dbReference type="InterPro" id="IPR011990">
    <property type="entry name" value="TPR-like_helical_dom_sf"/>
</dbReference>
<keyword evidence="2" id="KW-0812">Transmembrane</keyword>
<evidence type="ECO:0000256" key="2">
    <source>
        <dbReference type="SAM" id="Phobius"/>
    </source>
</evidence>
<organism evidence="3 4">
    <name type="scientific">Paenibacillus athensensis</name>
    <dbReference type="NCBI Taxonomy" id="1967502"/>
    <lineage>
        <taxon>Bacteria</taxon>
        <taxon>Bacillati</taxon>
        <taxon>Bacillota</taxon>
        <taxon>Bacilli</taxon>
        <taxon>Bacillales</taxon>
        <taxon>Paenibacillaceae</taxon>
        <taxon>Paenibacillus</taxon>
    </lineage>
</organism>
<gene>
    <name evidence="3" type="ORF">B5M42_07680</name>
</gene>